<sequence>MRLNIPIFLLAATLLSTSLAMPPLAEHEVVHTEFHLSPHQGHHEGGSGQQLDEYQACSHCGSERHDSDECPEAPKS</sequence>
<feature type="signal peptide" evidence="1">
    <location>
        <begin position="1"/>
        <end position="20"/>
    </location>
</feature>
<keyword evidence="1" id="KW-0732">Signal</keyword>
<proteinExistence type="predicted"/>
<dbReference type="EMBL" id="VSWC01000170">
    <property type="protein sequence ID" value="KAA1071425.1"/>
    <property type="molecule type" value="Genomic_DNA"/>
</dbReference>
<keyword evidence="4" id="KW-1185">Reference proteome</keyword>
<name>A0A5B0M3T5_PUCGR</name>
<protein>
    <recommendedName>
        <fullName evidence="6">CCHC-type domain-containing protein</fullName>
    </recommendedName>
</protein>
<dbReference type="Proteomes" id="UP000324748">
    <property type="component" value="Unassembled WGS sequence"/>
</dbReference>
<gene>
    <name evidence="2" type="ORF">PGT21_006830</name>
    <name evidence="3" type="ORF">PGTUg99_009013</name>
</gene>
<organism evidence="2 4">
    <name type="scientific">Puccinia graminis f. sp. tritici</name>
    <dbReference type="NCBI Taxonomy" id="56615"/>
    <lineage>
        <taxon>Eukaryota</taxon>
        <taxon>Fungi</taxon>
        <taxon>Dikarya</taxon>
        <taxon>Basidiomycota</taxon>
        <taxon>Pucciniomycotina</taxon>
        <taxon>Pucciniomycetes</taxon>
        <taxon>Pucciniales</taxon>
        <taxon>Pucciniaceae</taxon>
        <taxon>Puccinia</taxon>
    </lineage>
</organism>
<evidence type="ECO:0000313" key="3">
    <source>
        <dbReference type="EMBL" id="KAA1123109.1"/>
    </source>
</evidence>
<feature type="chain" id="PRO_5036137142" description="CCHC-type domain-containing protein" evidence="1">
    <location>
        <begin position="21"/>
        <end position="76"/>
    </location>
</feature>
<dbReference type="Proteomes" id="UP000325313">
    <property type="component" value="Unassembled WGS sequence"/>
</dbReference>
<accession>A0A5B0M3T5</accession>
<dbReference type="AlphaFoldDB" id="A0A5B0M3T5"/>
<dbReference type="EMBL" id="VDEP01000211">
    <property type="protein sequence ID" value="KAA1123109.1"/>
    <property type="molecule type" value="Genomic_DNA"/>
</dbReference>
<evidence type="ECO:0000313" key="5">
    <source>
        <dbReference type="Proteomes" id="UP000325313"/>
    </source>
</evidence>
<evidence type="ECO:0000256" key="1">
    <source>
        <dbReference type="SAM" id="SignalP"/>
    </source>
</evidence>
<evidence type="ECO:0000313" key="2">
    <source>
        <dbReference type="EMBL" id="KAA1071425.1"/>
    </source>
</evidence>
<reference evidence="4 5" key="1">
    <citation type="submission" date="2019-05" db="EMBL/GenBank/DDBJ databases">
        <title>Emergence of the Ug99 lineage of the wheat stem rust pathogen through somatic hybridization.</title>
        <authorList>
            <person name="Li F."/>
            <person name="Upadhyaya N.M."/>
            <person name="Sperschneider J."/>
            <person name="Matny O."/>
            <person name="Nguyen-Phuc H."/>
            <person name="Mago R."/>
            <person name="Raley C."/>
            <person name="Miller M.E."/>
            <person name="Silverstein K.A.T."/>
            <person name="Henningsen E."/>
            <person name="Hirsch C.D."/>
            <person name="Visser B."/>
            <person name="Pretorius Z.A."/>
            <person name="Steffenson B.J."/>
            <person name="Schwessinger B."/>
            <person name="Dodds P.N."/>
            <person name="Figueroa M."/>
        </authorList>
    </citation>
    <scope>NUCLEOTIDE SEQUENCE [LARGE SCALE GENOMIC DNA]</scope>
    <source>
        <strain evidence="2">21-0</strain>
        <strain evidence="3 5">Ug99</strain>
    </source>
</reference>
<comment type="caution">
    <text evidence="2">The sequence shown here is derived from an EMBL/GenBank/DDBJ whole genome shotgun (WGS) entry which is preliminary data.</text>
</comment>
<evidence type="ECO:0000313" key="4">
    <source>
        <dbReference type="Proteomes" id="UP000324748"/>
    </source>
</evidence>
<evidence type="ECO:0008006" key="6">
    <source>
        <dbReference type="Google" id="ProtNLM"/>
    </source>
</evidence>